<comment type="caution">
    <text evidence="6">The sequence shown here is derived from an EMBL/GenBank/DDBJ whole genome shotgun (WGS) entry which is preliminary data.</text>
</comment>
<keyword evidence="2" id="KW-0862">Zinc</keyword>
<evidence type="ECO:0000256" key="4">
    <source>
        <dbReference type="SAM" id="MobiDB-lite"/>
    </source>
</evidence>
<dbReference type="OrthoDB" id="10251804at2759"/>
<dbReference type="InterPro" id="IPR001841">
    <property type="entry name" value="Znf_RING"/>
</dbReference>
<name>A0A3S1BW32_ELYCH</name>
<reference evidence="6 7" key="1">
    <citation type="submission" date="2019-01" db="EMBL/GenBank/DDBJ databases">
        <title>A draft genome assembly of the solar-powered sea slug Elysia chlorotica.</title>
        <authorList>
            <person name="Cai H."/>
            <person name="Li Q."/>
            <person name="Fang X."/>
            <person name="Li J."/>
            <person name="Curtis N.E."/>
            <person name="Altenburger A."/>
            <person name="Shibata T."/>
            <person name="Feng M."/>
            <person name="Maeda T."/>
            <person name="Schwartz J.A."/>
            <person name="Shigenobu S."/>
            <person name="Lundholm N."/>
            <person name="Nishiyama T."/>
            <person name="Yang H."/>
            <person name="Hasebe M."/>
            <person name="Li S."/>
            <person name="Pierce S.K."/>
            <person name="Wang J."/>
        </authorList>
    </citation>
    <scope>NUCLEOTIDE SEQUENCE [LARGE SCALE GENOMIC DNA]</scope>
    <source>
        <strain evidence="6">EC2010</strain>
        <tissue evidence="6">Whole organism of an adult</tissue>
    </source>
</reference>
<dbReference type="SUPFAM" id="SSF57850">
    <property type="entry name" value="RING/U-box"/>
    <property type="match status" value="1"/>
</dbReference>
<dbReference type="Proteomes" id="UP000271974">
    <property type="component" value="Unassembled WGS sequence"/>
</dbReference>
<dbReference type="GO" id="GO:0008270">
    <property type="term" value="F:zinc ion binding"/>
    <property type="evidence" value="ECO:0007669"/>
    <property type="project" value="UniProtKB-KW"/>
</dbReference>
<feature type="region of interest" description="Disordered" evidence="4">
    <location>
        <begin position="215"/>
        <end position="257"/>
    </location>
</feature>
<dbReference type="STRING" id="188477.A0A3S1BW32"/>
<keyword evidence="1 3" id="KW-0479">Metal-binding</keyword>
<organism evidence="6 7">
    <name type="scientific">Elysia chlorotica</name>
    <name type="common">Eastern emerald elysia</name>
    <name type="synonym">Sea slug</name>
    <dbReference type="NCBI Taxonomy" id="188477"/>
    <lineage>
        <taxon>Eukaryota</taxon>
        <taxon>Metazoa</taxon>
        <taxon>Spiralia</taxon>
        <taxon>Lophotrochozoa</taxon>
        <taxon>Mollusca</taxon>
        <taxon>Gastropoda</taxon>
        <taxon>Heterobranchia</taxon>
        <taxon>Euthyneura</taxon>
        <taxon>Panpulmonata</taxon>
        <taxon>Sacoglossa</taxon>
        <taxon>Placobranchoidea</taxon>
        <taxon>Plakobranchidae</taxon>
        <taxon>Elysia</taxon>
    </lineage>
</organism>
<feature type="compositionally biased region" description="Basic and acidic residues" evidence="4">
    <location>
        <begin position="248"/>
        <end position="257"/>
    </location>
</feature>
<keyword evidence="7" id="KW-1185">Reference proteome</keyword>
<dbReference type="Pfam" id="PF13920">
    <property type="entry name" value="zf-C3HC4_3"/>
    <property type="match status" value="1"/>
</dbReference>
<dbReference type="EMBL" id="RQTK01000671">
    <property type="protein sequence ID" value="RUS76322.1"/>
    <property type="molecule type" value="Genomic_DNA"/>
</dbReference>
<gene>
    <name evidence="6" type="ORF">EGW08_015910</name>
</gene>
<feature type="domain" description="RING-type" evidence="5">
    <location>
        <begin position="286"/>
        <end position="321"/>
    </location>
</feature>
<protein>
    <recommendedName>
        <fullName evidence="5">RING-type domain-containing protein</fullName>
    </recommendedName>
</protein>
<feature type="region of interest" description="Disordered" evidence="4">
    <location>
        <begin position="74"/>
        <end position="95"/>
    </location>
</feature>
<evidence type="ECO:0000256" key="2">
    <source>
        <dbReference type="ARBA" id="ARBA00022833"/>
    </source>
</evidence>
<dbReference type="PROSITE" id="PS50089">
    <property type="entry name" value="ZF_RING_2"/>
    <property type="match status" value="1"/>
</dbReference>
<accession>A0A3S1BW32</accession>
<keyword evidence="1 3" id="KW-0863">Zinc-finger</keyword>
<proteinExistence type="predicted"/>
<evidence type="ECO:0000313" key="6">
    <source>
        <dbReference type="EMBL" id="RUS76322.1"/>
    </source>
</evidence>
<feature type="compositionally biased region" description="Basic and acidic residues" evidence="4">
    <location>
        <begin position="231"/>
        <end position="240"/>
    </location>
</feature>
<dbReference type="Gene3D" id="3.30.40.10">
    <property type="entry name" value="Zinc/RING finger domain, C3HC4 (zinc finger)"/>
    <property type="match status" value="1"/>
</dbReference>
<feature type="compositionally biased region" description="Polar residues" evidence="4">
    <location>
        <begin position="215"/>
        <end position="230"/>
    </location>
</feature>
<evidence type="ECO:0000256" key="3">
    <source>
        <dbReference type="PROSITE-ProRule" id="PRU00175"/>
    </source>
</evidence>
<evidence type="ECO:0000313" key="7">
    <source>
        <dbReference type="Proteomes" id="UP000271974"/>
    </source>
</evidence>
<sequence>MPSSFTNNSTKDKHHGMIQRAKFGDYHNSVTKQIISSASNQPVRSFDCALEGFKDTVDPLENRAIKHSGAQIITPSTSAAEADGTHKGIPRSQVTKDLTEDTKEYEHQKGVLLSFSKSHNGFLKATVRKAIEFMLDRSQSTALIDIIAAYVYVKLGRIPTGIEVYTTMMDYDFHEQTIVKLFADYVKTESGANTLKSILNCSSFDHQHLNECAESNTLSHSSPGSSTQQPKTDRLQEEKQASNMPESDELHSKEKTFTTESSLSRDDLVKMLVEKENAKLKDQMLCRICKQRQISVVLLPCGHVVLCNVCSEPCQVCPCCQKVVLAEKKIFLG</sequence>
<dbReference type="InterPro" id="IPR013083">
    <property type="entry name" value="Znf_RING/FYVE/PHD"/>
</dbReference>
<evidence type="ECO:0000256" key="1">
    <source>
        <dbReference type="ARBA" id="ARBA00022771"/>
    </source>
</evidence>
<evidence type="ECO:0000259" key="5">
    <source>
        <dbReference type="PROSITE" id="PS50089"/>
    </source>
</evidence>
<dbReference type="AlphaFoldDB" id="A0A3S1BW32"/>